<sequence length="346" mass="37861">MKQPTVETSAISASDAAVMFNLSISHWYSCCVYVAAKLGIADELKTGGKTVAELAAITDSDPDALHRILRVLFSINIFKEADDGTIELTSLARTLQEDAPDSMKGWILTAIGHRLPLWSQLLHSVKTGQTAFKEVYGAPVWEYYTHNKQDGENFIRAMANLTRPVIEKIVTVYDFSPYQTIVDVGGGNGTLLINILGAFPESSGVVFDEPYVAKITSGKIEASAVKDRCTATGGSFFETVPAGADLYILKNILHDWNDKDVARILQVCARAMRPDSRLLVLETIIPAGNEVHYAKLNDVNMLLAQGGRERTGREYEVLAAQAGLQLVNIVDIGLEECSIIEIIKKE</sequence>
<dbReference type="EMBL" id="JAPDNS010000001">
    <property type="protein sequence ID" value="MCW3483627.1"/>
    <property type="molecule type" value="Genomic_DNA"/>
</dbReference>
<keyword evidence="7" id="KW-1185">Reference proteome</keyword>
<dbReference type="PANTHER" id="PTHR43712">
    <property type="entry name" value="PUTATIVE (AFU_ORTHOLOGUE AFUA_4G14580)-RELATED"/>
    <property type="match status" value="1"/>
</dbReference>
<accession>A0ABT3II61</accession>
<dbReference type="RefSeq" id="WP_264729146.1">
    <property type="nucleotide sequence ID" value="NZ_JAPDNR010000001.1"/>
</dbReference>
<dbReference type="Proteomes" id="UP001207742">
    <property type="component" value="Unassembled WGS sequence"/>
</dbReference>
<dbReference type="InterPro" id="IPR036388">
    <property type="entry name" value="WH-like_DNA-bd_sf"/>
</dbReference>
<dbReference type="GO" id="GO:0008168">
    <property type="term" value="F:methyltransferase activity"/>
    <property type="evidence" value="ECO:0007669"/>
    <property type="project" value="UniProtKB-KW"/>
</dbReference>
<dbReference type="InterPro" id="IPR001077">
    <property type="entry name" value="COMT_C"/>
</dbReference>
<dbReference type="InterPro" id="IPR029063">
    <property type="entry name" value="SAM-dependent_MTases_sf"/>
</dbReference>
<dbReference type="InterPro" id="IPR012967">
    <property type="entry name" value="COMT_dimerisation"/>
</dbReference>
<evidence type="ECO:0000313" key="6">
    <source>
        <dbReference type="EMBL" id="MCW3483627.1"/>
    </source>
</evidence>
<dbReference type="Pfam" id="PF08100">
    <property type="entry name" value="Dimerisation"/>
    <property type="match status" value="1"/>
</dbReference>
<feature type="domain" description="O-methyltransferase C-terminal" evidence="4">
    <location>
        <begin position="118"/>
        <end position="324"/>
    </location>
</feature>
<dbReference type="GO" id="GO:0032259">
    <property type="term" value="P:methylation"/>
    <property type="evidence" value="ECO:0007669"/>
    <property type="project" value="UniProtKB-KW"/>
</dbReference>
<keyword evidence="3" id="KW-0949">S-adenosyl-L-methionine</keyword>
<comment type="caution">
    <text evidence="6">The sequence shown here is derived from an EMBL/GenBank/DDBJ whole genome shotgun (WGS) entry which is preliminary data.</text>
</comment>
<keyword evidence="2" id="KW-0808">Transferase</keyword>
<dbReference type="Gene3D" id="1.10.10.10">
    <property type="entry name" value="Winged helix-like DNA-binding domain superfamily/Winged helix DNA-binding domain"/>
    <property type="match status" value="1"/>
</dbReference>
<dbReference type="PANTHER" id="PTHR43712:SF2">
    <property type="entry name" value="O-METHYLTRANSFERASE CICE"/>
    <property type="match status" value="1"/>
</dbReference>
<feature type="domain" description="O-methyltransferase dimerisation" evidence="5">
    <location>
        <begin position="24"/>
        <end position="95"/>
    </location>
</feature>
<keyword evidence="1 6" id="KW-0489">Methyltransferase</keyword>
<dbReference type="Gene3D" id="1.10.287.1350">
    <property type="match status" value="1"/>
</dbReference>
<organism evidence="6 7">
    <name type="scientific">Chitinophaga nivalis</name>
    <dbReference type="NCBI Taxonomy" id="2991709"/>
    <lineage>
        <taxon>Bacteria</taxon>
        <taxon>Pseudomonadati</taxon>
        <taxon>Bacteroidota</taxon>
        <taxon>Chitinophagia</taxon>
        <taxon>Chitinophagales</taxon>
        <taxon>Chitinophagaceae</taxon>
        <taxon>Chitinophaga</taxon>
    </lineage>
</organism>
<dbReference type="Gene3D" id="3.40.50.150">
    <property type="entry name" value="Vaccinia Virus protein VP39"/>
    <property type="match status" value="1"/>
</dbReference>
<dbReference type="SUPFAM" id="SSF46785">
    <property type="entry name" value="Winged helix' DNA-binding domain"/>
    <property type="match status" value="1"/>
</dbReference>
<evidence type="ECO:0000259" key="4">
    <source>
        <dbReference type="Pfam" id="PF00891"/>
    </source>
</evidence>
<reference evidence="6 7" key="1">
    <citation type="submission" date="2022-10" db="EMBL/GenBank/DDBJ databases">
        <title>Chitinophaga nivalis PC15 sp. nov., isolated from Pyeongchang county, South Korea.</title>
        <authorList>
            <person name="Trinh H.N."/>
        </authorList>
    </citation>
    <scope>NUCLEOTIDE SEQUENCE [LARGE SCALE GENOMIC DNA]</scope>
    <source>
        <strain evidence="6 7">PC14</strain>
    </source>
</reference>
<gene>
    <name evidence="6" type="ORF">OL497_06965</name>
</gene>
<evidence type="ECO:0000313" key="7">
    <source>
        <dbReference type="Proteomes" id="UP001207742"/>
    </source>
</evidence>
<evidence type="ECO:0000256" key="3">
    <source>
        <dbReference type="ARBA" id="ARBA00022691"/>
    </source>
</evidence>
<evidence type="ECO:0000256" key="1">
    <source>
        <dbReference type="ARBA" id="ARBA00022603"/>
    </source>
</evidence>
<dbReference type="InterPro" id="IPR036390">
    <property type="entry name" value="WH_DNA-bd_sf"/>
</dbReference>
<dbReference type="SUPFAM" id="SSF53335">
    <property type="entry name" value="S-adenosyl-L-methionine-dependent methyltransferases"/>
    <property type="match status" value="1"/>
</dbReference>
<evidence type="ECO:0000259" key="5">
    <source>
        <dbReference type="Pfam" id="PF08100"/>
    </source>
</evidence>
<protein>
    <submittedName>
        <fullName evidence="6">Methyltransferase</fullName>
    </submittedName>
</protein>
<proteinExistence type="predicted"/>
<dbReference type="InterPro" id="IPR016461">
    <property type="entry name" value="COMT-like"/>
</dbReference>
<evidence type="ECO:0000256" key="2">
    <source>
        <dbReference type="ARBA" id="ARBA00022679"/>
    </source>
</evidence>
<name>A0ABT3II61_9BACT</name>
<dbReference type="PROSITE" id="PS51683">
    <property type="entry name" value="SAM_OMT_II"/>
    <property type="match status" value="1"/>
</dbReference>
<dbReference type="PIRSF" id="PIRSF005739">
    <property type="entry name" value="O-mtase"/>
    <property type="match status" value="1"/>
</dbReference>
<dbReference type="Pfam" id="PF00891">
    <property type="entry name" value="Methyltransf_2"/>
    <property type="match status" value="1"/>
</dbReference>